<accession>A0A839AAC9</accession>
<protein>
    <submittedName>
        <fullName evidence="1">Twin-arginine translocation signal domain-containing protein</fullName>
    </submittedName>
</protein>
<sequence>MAKDDRVRDDGKVEADRRSFLKLAGLGAVASGATIVAGEAAAVEASSQKASGYRETEHVKTFYKTARF</sequence>
<keyword evidence="2" id="KW-1185">Reference proteome</keyword>
<dbReference type="Proteomes" id="UP000541109">
    <property type="component" value="Unassembled WGS sequence"/>
</dbReference>
<reference evidence="1 2" key="1">
    <citation type="submission" date="2020-07" db="EMBL/GenBank/DDBJ databases">
        <title>Stappia sp., F7233, whole genome shotgun sequencing project.</title>
        <authorList>
            <person name="Jiang S."/>
            <person name="Liu Z.W."/>
            <person name="Du Z.J."/>
        </authorList>
    </citation>
    <scope>NUCLEOTIDE SEQUENCE [LARGE SCALE GENOMIC DNA]</scope>
    <source>
        <strain evidence="1 2">F7233</strain>
    </source>
</reference>
<comment type="caution">
    <text evidence="1">The sequence shown here is derived from an EMBL/GenBank/DDBJ whole genome shotgun (WGS) entry which is preliminary data.</text>
</comment>
<evidence type="ECO:0000313" key="1">
    <source>
        <dbReference type="EMBL" id="MBA5776610.1"/>
    </source>
</evidence>
<dbReference type="EMBL" id="JACFXV010000043">
    <property type="protein sequence ID" value="MBA5776610.1"/>
    <property type="molecule type" value="Genomic_DNA"/>
</dbReference>
<dbReference type="InterPro" id="IPR019546">
    <property type="entry name" value="TAT_signal_bac_arc"/>
</dbReference>
<dbReference type="RefSeq" id="WP_182163158.1">
    <property type="nucleotide sequence ID" value="NZ_JACFXV010000043.1"/>
</dbReference>
<gene>
    <name evidence="1" type="ORF">H2509_05665</name>
</gene>
<name>A0A839AAC9_9HYPH</name>
<dbReference type="InterPro" id="IPR006311">
    <property type="entry name" value="TAT_signal"/>
</dbReference>
<proteinExistence type="predicted"/>
<organism evidence="1 2">
    <name type="scientific">Stappia albiluteola</name>
    <dbReference type="NCBI Taxonomy" id="2758565"/>
    <lineage>
        <taxon>Bacteria</taxon>
        <taxon>Pseudomonadati</taxon>
        <taxon>Pseudomonadota</taxon>
        <taxon>Alphaproteobacteria</taxon>
        <taxon>Hyphomicrobiales</taxon>
        <taxon>Stappiaceae</taxon>
        <taxon>Stappia</taxon>
    </lineage>
</organism>
<dbReference type="PIRSF" id="PIRSF036704">
    <property type="entry name" value="UCP036704"/>
    <property type="match status" value="1"/>
</dbReference>
<dbReference type="AlphaFoldDB" id="A0A839AAC9"/>
<dbReference type="NCBIfam" id="TIGR02811">
    <property type="entry name" value="formate_TAT"/>
    <property type="match status" value="1"/>
</dbReference>
<dbReference type="NCBIfam" id="TIGR01409">
    <property type="entry name" value="TAT_signal_seq"/>
    <property type="match status" value="1"/>
</dbReference>
<evidence type="ECO:0000313" key="2">
    <source>
        <dbReference type="Proteomes" id="UP000541109"/>
    </source>
</evidence>
<dbReference type="InterPro" id="IPR014177">
    <property type="entry name" value="Formate_DH_TAT-contain"/>
</dbReference>
<dbReference type="PROSITE" id="PS51318">
    <property type="entry name" value="TAT"/>
    <property type="match status" value="1"/>
</dbReference>